<evidence type="ECO:0000313" key="3">
    <source>
        <dbReference type="EMBL" id="QGH59527.1"/>
    </source>
</evidence>
<evidence type="ECO:0000259" key="2">
    <source>
        <dbReference type="PROSITE" id="PS51085"/>
    </source>
</evidence>
<evidence type="ECO:0000256" key="1">
    <source>
        <dbReference type="ARBA" id="ARBA00023002"/>
    </source>
</evidence>
<organism evidence="3 4">
    <name type="scientific">Serratia proteamaculans</name>
    <dbReference type="NCBI Taxonomy" id="28151"/>
    <lineage>
        <taxon>Bacteria</taxon>
        <taxon>Pseudomonadati</taxon>
        <taxon>Pseudomonadota</taxon>
        <taxon>Gammaproteobacteria</taxon>
        <taxon>Enterobacterales</taxon>
        <taxon>Yersiniaceae</taxon>
        <taxon>Serratia</taxon>
    </lineage>
</organism>
<accession>A0A5Q2V2B0</accession>
<dbReference type="PROSITE" id="PS51085">
    <property type="entry name" value="2FE2S_FER_2"/>
    <property type="match status" value="1"/>
</dbReference>
<dbReference type="InterPro" id="IPR001041">
    <property type="entry name" value="2Fe-2S_ferredoxin-type"/>
</dbReference>
<dbReference type="GO" id="GO:0051536">
    <property type="term" value="F:iron-sulfur cluster binding"/>
    <property type="evidence" value="ECO:0007669"/>
    <property type="project" value="InterPro"/>
</dbReference>
<dbReference type="Pfam" id="PF13510">
    <property type="entry name" value="Fer2_4"/>
    <property type="match status" value="1"/>
</dbReference>
<dbReference type="InterPro" id="IPR042204">
    <property type="entry name" value="2Fe-2S-bd_N"/>
</dbReference>
<dbReference type="InterPro" id="IPR036010">
    <property type="entry name" value="2Fe-2S_ferredoxin-like_sf"/>
</dbReference>
<dbReference type="Gene3D" id="3.10.20.440">
    <property type="entry name" value="2Fe-2S iron-sulphur cluster binding domain, sarcosine oxidase, alpha subunit, N-terminal domain"/>
    <property type="match status" value="1"/>
</dbReference>
<dbReference type="GO" id="GO:0016491">
    <property type="term" value="F:oxidoreductase activity"/>
    <property type="evidence" value="ECO:0007669"/>
    <property type="project" value="UniProtKB-KW"/>
</dbReference>
<evidence type="ECO:0000313" key="4">
    <source>
        <dbReference type="Proteomes" id="UP000381260"/>
    </source>
</evidence>
<dbReference type="EMBL" id="CP045913">
    <property type="protein sequence ID" value="QGH59527.1"/>
    <property type="molecule type" value="Genomic_DNA"/>
</dbReference>
<proteinExistence type="predicted"/>
<sequence>MKQNLLTLTLNGESLCVPEGLSVAAALSLSGLDSCRISVTGQPRAAFCGMGICQECRVTVNGLRRLACQTLCQPGMRIERTENE</sequence>
<dbReference type="RefSeq" id="WP_153857240.1">
    <property type="nucleotide sequence ID" value="NZ_CP045913.1"/>
</dbReference>
<dbReference type="SUPFAM" id="SSF54292">
    <property type="entry name" value="2Fe-2S ferredoxin-like"/>
    <property type="match status" value="1"/>
</dbReference>
<feature type="domain" description="2Fe-2S ferredoxin-type" evidence="2">
    <location>
        <begin position="4"/>
        <end position="84"/>
    </location>
</feature>
<dbReference type="AlphaFoldDB" id="A0A5Q2V2B0"/>
<protein>
    <submittedName>
        <fullName evidence="3">(2Fe-2S)-binding protein</fullName>
    </submittedName>
</protein>
<reference evidence="3 4" key="1">
    <citation type="submission" date="2019-11" db="EMBL/GenBank/DDBJ databases">
        <title>The Phosphoenolpyruvate Phosphotransferase System Regulates Serratia proteamaculans 336X Biofilm Formation and Wheat Roots colonization.</title>
        <authorList>
            <person name="Liu F."/>
        </authorList>
    </citation>
    <scope>NUCLEOTIDE SEQUENCE [LARGE SCALE GENOMIC DNA]</scope>
    <source>
        <strain evidence="3 4">336X</strain>
    </source>
</reference>
<name>A0A5Q2V2B0_SERPR</name>
<keyword evidence="1" id="KW-0560">Oxidoreductase</keyword>
<gene>
    <name evidence="3" type="ORF">GHV41_01155</name>
</gene>
<dbReference type="Proteomes" id="UP000381260">
    <property type="component" value="Chromosome"/>
</dbReference>